<evidence type="ECO:0000256" key="4">
    <source>
        <dbReference type="ARBA" id="ARBA00022679"/>
    </source>
</evidence>
<evidence type="ECO:0000256" key="12">
    <source>
        <dbReference type="SAM" id="MobiDB-lite"/>
    </source>
</evidence>
<gene>
    <name evidence="14" type="ORF">WJX72_003257</name>
</gene>
<keyword evidence="3 11" id="KW-0723">Serine/threonine-protein kinase</keyword>
<proteinExistence type="inferred from homology"/>
<dbReference type="GO" id="GO:0004674">
    <property type="term" value="F:protein serine/threonine kinase activity"/>
    <property type="evidence" value="ECO:0007669"/>
    <property type="project" value="UniProtKB-KW"/>
</dbReference>
<evidence type="ECO:0000259" key="13">
    <source>
        <dbReference type="PROSITE" id="PS50011"/>
    </source>
</evidence>
<dbReference type="Proteomes" id="UP001489004">
    <property type="component" value="Unassembled WGS sequence"/>
</dbReference>
<keyword evidence="15" id="KW-1185">Reference proteome</keyword>
<evidence type="ECO:0000313" key="15">
    <source>
        <dbReference type="Proteomes" id="UP001489004"/>
    </source>
</evidence>
<accession>A0AAW1R5H4</accession>
<dbReference type="InterPro" id="IPR017441">
    <property type="entry name" value="Protein_kinase_ATP_BS"/>
</dbReference>
<dbReference type="PROSITE" id="PS00107">
    <property type="entry name" value="PROTEIN_KINASE_ATP"/>
    <property type="match status" value="1"/>
</dbReference>
<evidence type="ECO:0000256" key="5">
    <source>
        <dbReference type="ARBA" id="ARBA00022741"/>
    </source>
</evidence>
<dbReference type="SUPFAM" id="SSF56112">
    <property type="entry name" value="Protein kinase-like (PK-like)"/>
    <property type="match status" value="1"/>
</dbReference>
<dbReference type="Gene3D" id="1.10.510.10">
    <property type="entry name" value="Transferase(Phosphotransferase) domain 1"/>
    <property type="match status" value="1"/>
</dbReference>
<evidence type="ECO:0000256" key="8">
    <source>
        <dbReference type="ARBA" id="ARBA00047899"/>
    </source>
</evidence>
<dbReference type="Pfam" id="PF00069">
    <property type="entry name" value="Pkinase"/>
    <property type="match status" value="1"/>
</dbReference>
<evidence type="ECO:0000256" key="10">
    <source>
        <dbReference type="PROSITE-ProRule" id="PRU10141"/>
    </source>
</evidence>
<evidence type="ECO:0000256" key="6">
    <source>
        <dbReference type="ARBA" id="ARBA00022777"/>
    </source>
</evidence>
<reference evidence="14 15" key="1">
    <citation type="journal article" date="2024" name="Nat. Commun.">
        <title>Phylogenomics reveals the evolutionary origins of lichenization in chlorophyte algae.</title>
        <authorList>
            <person name="Puginier C."/>
            <person name="Libourel C."/>
            <person name="Otte J."/>
            <person name="Skaloud P."/>
            <person name="Haon M."/>
            <person name="Grisel S."/>
            <person name="Petersen M."/>
            <person name="Berrin J.G."/>
            <person name="Delaux P.M."/>
            <person name="Dal Grande F."/>
            <person name="Keller J."/>
        </authorList>
    </citation>
    <scope>NUCLEOTIDE SEQUENCE [LARGE SCALE GENOMIC DNA]</scope>
    <source>
        <strain evidence="14 15">SAG 2043</strain>
    </source>
</reference>
<dbReference type="AlphaFoldDB" id="A0AAW1R5H4"/>
<dbReference type="EC" id="2.7.11.1" evidence="2"/>
<evidence type="ECO:0000256" key="11">
    <source>
        <dbReference type="RuleBase" id="RU000304"/>
    </source>
</evidence>
<comment type="catalytic activity">
    <reaction evidence="8">
        <text>L-threonyl-[protein] + ATP = O-phospho-L-threonyl-[protein] + ADP + H(+)</text>
        <dbReference type="Rhea" id="RHEA:46608"/>
        <dbReference type="Rhea" id="RHEA-COMP:11060"/>
        <dbReference type="Rhea" id="RHEA-COMP:11605"/>
        <dbReference type="ChEBI" id="CHEBI:15378"/>
        <dbReference type="ChEBI" id="CHEBI:30013"/>
        <dbReference type="ChEBI" id="CHEBI:30616"/>
        <dbReference type="ChEBI" id="CHEBI:61977"/>
        <dbReference type="ChEBI" id="CHEBI:456216"/>
        <dbReference type="EC" id="2.7.11.1"/>
    </reaction>
</comment>
<dbReference type="PROSITE" id="PS00108">
    <property type="entry name" value="PROTEIN_KINASE_ST"/>
    <property type="match status" value="1"/>
</dbReference>
<dbReference type="EMBL" id="JALJOR010000001">
    <property type="protein sequence ID" value="KAK9828989.1"/>
    <property type="molecule type" value="Genomic_DNA"/>
</dbReference>
<comment type="catalytic activity">
    <reaction evidence="9">
        <text>L-seryl-[protein] + ATP = O-phospho-L-seryl-[protein] + ADP + H(+)</text>
        <dbReference type="Rhea" id="RHEA:17989"/>
        <dbReference type="Rhea" id="RHEA-COMP:9863"/>
        <dbReference type="Rhea" id="RHEA-COMP:11604"/>
        <dbReference type="ChEBI" id="CHEBI:15378"/>
        <dbReference type="ChEBI" id="CHEBI:29999"/>
        <dbReference type="ChEBI" id="CHEBI:30616"/>
        <dbReference type="ChEBI" id="CHEBI:83421"/>
        <dbReference type="ChEBI" id="CHEBI:456216"/>
        <dbReference type="EC" id="2.7.11.1"/>
    </reaction>
</comment>
<evidence type="ECO:0000256" key="2">
    <source>
        <dbReference type="ARBA" id="ARBA00012513"/>
    </source>
</evidence>
<dbReference type="PROSITE" id="PS50011">
    <property type="entry name" value="PROTEIN_KINASE_DOM"/>
    <property type="match status" value="1"/>
</dbReference>
<sequence length="468" mass="52053">MTSRPGSAGLAEQVPVDKYQVCHQVGRGAFGLAYLMVHKDTKKQYVLKKVRLARQSEWQRRASFSEIELVAGLQHPFIVPFIHSWVERGHTICCVYGYCEGGDLTGVIQRALKQGPLSEDTLKLWLCQILMALHHVHGKRVLHRDLKPSNVFLTANGNIQIGDFGLATMRKGGDSDDHSVVGTPQYMSPELLAKQPTSFSADIWSLGCVMYELTALRPAFTAFNVGGLIQKIKTGSTAALSNAHYSTEWCALVRSMLRKSPDKRPSVSELMNQPLLGAAMMRARQHVLDAAPDISLPPLLELPQSPTRKFAGPKTERSQHSPGPLEVRQNSSAWPADAKSSCKQDYQENKDVQQPDACHQQPSLHRQPTALRSRSNLLRSGCTGRGILSLPLQPAFVTPVCPQEPSSHSDTTTVIQMNDGQCRRVSCLEPRNIVDQWQLLPSPLVRQRRVLKGRFRRARPLPMLICND</sequence>
<comment type="caution">
    <text evidence="14">The sequence shown here is derived from an EMBL/GenBank/DDBJ whole genome shotgun (WGS) entry which is preliminary data.</text>
</comment>
<dbReference type="GO" id="GO:0005524">
    <property type="term" value="F:ATP binding"/>
    <property type="evidence" value="ECO:0007669"/>
    <property type="project" value="UniProtKB-UniRule"/>
</dbReference>
<dbReference type="InterPro" id="IPR008271">
    <property type="entry name" value="Ser/Thr_kinase_AS"/>
</dbReference>
<keyword evidence="6" id="KW-0418">Kinase</keyword>
<feature type="region of interest" description="Disordered" evidence="12">
    <location>
        <begin position="298"/>
        <end position="372"/>
    </location>
</feature>
<dbReference type="PANTHER" id="PTHR43671">
    <property type="entry name" value="SERINE/THREONINE-PROTEIN KINASE NEK"/>
    <property type="match status" value="1"/>
</dbReference>
<dbReference type="InterPro" id="IPR011009">
    <property type="entry name" value="Kinase-like_dom_sf"/>
</dbReference>
<name>A0AAW1R5H4_9CHLO</name>
<dbReference type="PANTHER" id="PTHR43671:SF98">
    <property type="entry name" value="SERINE_THREONINE-PROTEIN KINASE NEK11"/>
    <property type="match status" value="1"/>
</dbReference>
<dbReference type="InterPro" id="IPR000719">
    <property type="entry name" value="Prot_kinase_dom"/>
</dbReference>
<evidence type="ECO:0000313" key="14">
    <source>
        <dbReference type="EMBL" id="KAK9828989.1"/>
    </source>
</evidence>
<dbReference type="InterPro" id="IPR050660">
    <property type="entry name" value="NEK_Ser/Thr_kinase"/>
</dbReference>
<organism evidence="14 15">
    <name type="scientific">[Myrmecia] bisecta</name>
    <dbReference type="NCBI Taxonomy" id="41462"/>
    <lineage>
        <taxon>Eukaryota</taxon>
        <taxon>Viridiplantae</taxon>
        <taxon>Chlorophyta</taxon>
        <taxon>core chlorophytes</taxon>
        <taxon>Trebouxiophyceae</taxon>
        <taxon>Trebouxiales</taxon>
        <taxon>Trebouxiaceae</taxon>
        <taxon>Myrmecia</taxon>
    </lineage>
</organism>
<evidence type="ECO:0000256" key="7">
    <source>
        <dbReference type="ARBA" id="ARBA00022840"/>
    </source>
</evidence>
<protein>
    <recommendedName>
        <fullName evidence="2">non-specific serine/threonine protein kinase</fullName>
        <ecNumber evidence="2">2.7.11.1</ecNumber>
    </recommendedName>
</protein>
<dbReference type="SMART" id="SM00220">
    <property type="entry name" value="S_TKc"/>
    <property type="match status" value="1"/>
</dbReference>
<feature type="binding site" evidence="10">
    <location>
        <position position="48"/>
    </location>
    <ligand>
        <name>ATP</name>
        <dbReference type="ChEBI" id="CHEBI:30616"/>
    </ligand>
</feature>
<feature type="compositionally biased region" description="Basic and acidic residues" evidence="12">
    <location>
        <begin position="340"/>
        <end position="353"/>
    </location>
</feature>
<feature type="domain" description="Protein kinase" evidence="13">
    <location>
        <begin position="19"/>
        <end position="276"/>
    </location>
</feature>
<keyword evidence="5 10" id="KW-0547">Nucleotide-binding</keyword>
<evidence type="ECO:0000256" key="3">
    <source>
        <dbReference type="ARBA" id="ARBA00022527"/>
    </source>
</evidence>
<keyword evidence="7 10" id="KW-0067">ATP-binding</keyword>
<evidence type="ECO:0000256" key="9">
    <source>
        <dbReference type="ARBA" id="ARBA00048679"/>
    </source>
</evidence>
<feature type="compositionally biased region" description="Polar residues" evidence="12">
    <location>
        <begin position="360"/>
        <end position="372"/>
    </location>
</feature>
<keyword evidence="4" id="KW-0808">Transferase</keyword>
<evidence type="ECO:0000256" key="1">
    <source>
        <dbReference type="ARBA" id="ARBA00010886"/>
    </source>
</evidence>
<comment type="similarity">
    <text evidence="1">Belongs to the protein kinase superfamily. NEK Ser/Thr protein kinase family. NIMA subfamily.</text>
</comment>